<evidence type="ECO:0000313" key="1">
    <source>
        <dbReference type="EMBL" id="KAK7264584.1"/>
    </source>
</evidence>
<evidence type="ECO:0000313" key="2">
    <source>
        <dbReference type="Proteomes" id="UP001359559"/>
    </source>
</evidence>
<dbReference type="EMBL" id="JAYKXN010000008">
    <property type="protein sequence ID" value="KAK7264584.1"/>
    <property type="molecule type" value="Genomic_DNA"/>
</dbReference>
<organism evidence="1 2">
    <name type="scientific">Clitoria ternatea</name>
    <name type="common">Butterfly pea</name>
    <dbReference type="NCBI Taxonomy" id="43366"/>
    <lineage>
        <taxon>Eukaryota</taxon>
        <taxon>Viridiplantae</taxon>
        <taxon>Streptophyta</taxon>
        <taxon>Embryophyta</taxon>
        <taxon>Tracheophyta</taxon>
        <taxon>Spermatophyta</taxon>
        <taxon>Magnoliopsida</taxon>
        <taxon>eudicotyledons</taxon>
        <taxon>Gunneridae</taxon>
        <taxon>Pentapetalae</taxon>
        <taxon>rosids</taxon>
        <taxon>fabids</taxon>
        <taxon>Fabales</taxon>
        <taxon>Fabaceae</taxon>
        <taxon>Papilionoideae</taxon>
        <taxon>50 kb inversion clade</taxon>
        <taxon>NPAAA clade</taxon>
        <taxon>indigoferoid/millettioid clade</taxon>
        <taxon>Phaseoleae</taxon>
        <taxon>Clitoria</taxon>
    </lineage>
</organism>
<dbReference type="AlphaFoldDB" id="A0AAN9EVM3"/>
<protein>
    <recommendedName>
        <fullName evidence="3">NB-ARC domain-containing protein</fullName>
    </recommendedName>
</protein>
<name>A0AAN9EVM3_CLITE</name>
<gene>
    <name evidence="1" type="ORF">RJT34_32193</name>
</gene>
<dbReference type="Proteomes" id="UP001359559">
    <property type="component" value="Unassembled WGS sequence"/>
</dbReference>
<sequence>MFASYEYELVQEIVNDTFTKVNQSFQTSSNTQFEGLVGSRSILNKSKTCCNLTHRLLKSLEFGALVELEGNRWFGHSSRIILTSRDLQVLKNVDADEIYQVEGISNSTITNNERKPSEEETKLQIQAVLKKFRSVVFLWSGGQGEEAEGQVGTRFFSGGKRWVQKDLSGLEFLFGSLPFMDFEKLRFEWKMEMRGRQRE</sequence>
<keyword evidence="2" id="KW-1185">Reference proteome</keyword>
<evidence type="ECO:0008006" key="3">
    <source>
        <dbReference type="Google" id="ProtNLM"/>
    </source>
</evidence>
<reference evidence="1 2" key="1">
    <citation type="submission" date="2024-01" db="EMBL/GenBank/DDBJ databases">
        <title>The genomes of 5 underutilized Papilionoideae crops provide insights into root nodulation and disease resistance.</title>
        <authorList>
            <person name="Yuan L."/>
        </authorList>
    </citation>
    <scope>NUCLEOTIDE SEQUENCE [LARGE SCALE GENOMIC DNA]</scope>
    <source>
        <strain evidence="1">LY-2023</strain>
        <tissue evidence="1">Leaf</tissue>
    </source>
</reference>
<proteinExistence type="predicted"/>
<accession>A0AAN9EVM3</accession>
<comment type="caution">
    <text evidence="1">The sequence shown here is derived from an EMBL/GenBank/DDBJ whole genome shotgun (WGS) entry which is preliminary data.</text>
</comment>